<dbReference type="Gene3D" id="3.40.50.720">
    <property type="entry name" value="NAD(P)-binding Rossmann-like Domain"/>
    <property type="match status" value="1"/>
</dbReference>
<evidence type="ECO:0000313" key="2">
    <source>
        <dbReference type="EMBL" id="QDS75596.1"/>
    </source>
</evidence>
<evidence type="ECO:0008006" key="4">
    <source>
        <dbReference type="Google" id="ProtNLM"/>
    </source>
</evidence>
<dbReference type="InterPro" id="IPR002347">
    <property type="entry name" value="SDR_fam"/>
</dbReference>
<dbReference type="SUPFAM" id="SSF51735">
    <property type="entry name" value="NAD(P)-binding Rossmann-fold domains"/>
    <property type="match status" value="1"/>
</dbReference>
<evidence type="ECO:0000313" key="3">
    <source>
        <dbReference type="Proteomes" id="UP000316270"/>
    </source>
</evidence>
<protein>
    <recommendedName>
        <fullName evidence="4">NAD(P)-binding protein</fullName>
    </recommendedName>
</protein>
<dbReference type="PANTHER" id="PTHR43157:SF31">
    <property type="entry name" value="PHOSPHATIDYLINOSITOL-GLYCAN BIOSYNTHESIS CLASS F PROTEIN"/>
    <property type="match status" value="1"/>
</dbReference>
<dbReference type="PANTHER" id="PTHR43157">
    <property type="entry name" value="PHOSPHATIDYLINOSITOL-GLYCAN BIOSYNTHESIS CLASS F PROTEIN-RELATED"/>
    <property type="match status" value="1"/>
</dbReference>
<proteinExistence type="predicted"/>
<dbReference type="GO" id="GO:0016491">
    <property type="term" value="F:oxidoreductase activity"/>
    <property type="evidence" value="ECO:0007669"/>
    <property type="project" value="UniProtKB-KW"/>
</dbReference>
<dbReference type="AlphaFoldDB" id="A0A517LJ57"/>
<dbReference type="PRINTS" id="PR00081">
    <property type="entry name" value="GDHRDH"/>
</dbReference>
<name>A0A517LJ57_9PEZI</name>
<sequence length="383" mass="42604">MVSSKVPPNINSVPYSAPLSFPEPSKEWRDAQSWKNMRKETLYVPDVDLTGKWIIISGSNSGIGREAALAFARMGANLVLACREIVPDHEPHPSAVVEECRALAVEHGHEKSRIEAWGIDLANLASVEAFAEKWLETGRALDILCNNAGIGSSGSGEKVVKTRDGFEIFHQVNFLAHVLLTLKLLPALAKAEMPRVVCTVSSQLYHGEFDIGNFNGELNRPGKDGVQFYNNNKLWFQTWLTELQRRLLQHKEYRHITINGVHPGFVNSEIWNLEFDSWTGPLKVALYRTMAHFFAIDSQQGSLCILHGAISVIAGPDPDIQGVGIEGGKGGGRYFSRTREEEPMPHTRDPDCMNRVWRKVNEELGLAKKGLLDVVGVDRVEDS</sequence>
<reference evidence="2 3" key="1">
    <citation type="submission" date="2019-07" db="EMBL/GenBank/DDBJ databases">
        <title>Finished genome of Venturia effusa.</title>
        <authorList>
            <person name="Young C.A."/>
            <person name="Cox M.P."/>
            <person name="Ganley A.R.D."/>
            <person name="David W.J."/>
        </authorList>
    </citation>
    <scope>NUCLEOTIDE SEQUENCE [LARGE SCALE GENOMIC DNA]</scope>
    <source>
        <strain evidence="3">albino</strain>
    </source>
</reference>
<keyword evidence="3" id="KW-1185">Reference proteome</keyword>
<evidence type="ECO:0000256" key="1">
    <source>
        <dbReference type="ARBA" id="ARBA00023002"/>
    </source>
</evidence>
<dbReference type="Proteomes" id="UP000316270">
    <property type="component" value="Chromosome 13"/>
</dbReference>
<dbReference type="Pfam" id="PF00106">
    <property type="entry name" value="adh_short"/>
    <property type="match status" value="1"/>
</dbReference>
<gene>
    <name evidence="2" type="ORF">FKW77_006337</name>
</gene>
<organism evidence="2 3">
    <name type="scientific">Venturia effusa</name>
    <dbReference type="NCBI Taxonomy" id="50376"/>
    <lineage>
        <taxon>Eukaryota</taxon>
        <taxon>Fungi</taxon>
        <taxon>Dikarya</taxon>
        <taxon>Ascomycota</taxon>
        <taxon>Pezizomycotina</taxon>
        <taxon>Dothideomycetes</taxon>
        <taxon>Pleosporomycetidae</taxon>
        <taxon>Venturiales</taxon>
        <taxon>Venturiaceae</taxon>
        <taxon>Venturia</taxon>
    </lineage>
</organism>
<accession>A0A517LJ57</accession>
<dbReference type="OrthoDB" id="542013at2759"/>
<keyword evidence="1" id="KW-0560">Oxidoreductase</keyword>
<dbReference type="STRING" id="50376.A0A517LJ57"/>
<dbReference type="EMBL" id="CP042197">
    <property type="protein sequence ID" value="QDS75596.1"/>
    <property type="molecule type" value="Genomic_DNA"/>
</dbReference>
<dbReference type="InterPro" id="IPR036291">
    <property type="entry name" value="NAD(P)-bd_dom_sf"/>
</dbReference>